<feature type="signal peptide" evidence="2">
    <location>
        <begin position="1"/>
        <end position="24"/>
    </location>
</feature>
<name>A0A0D8X9T9_DICVI</name>
<organism evidence="3 4">
    <name type="scientific">Dictyocaulus viviparus</name>
    <name type="common">Bovine lungworm</name>
    <dbReference type="NCBI Taxonomy" id="29172"/>
    <lineage>
        <taxon>Eukaryota</taxon>
        <taxon>Metazoa</taxon>
        <taxon>Ecdysozoa</taxon>
        <taxon>Nematoda</taxon>
        <taxon>Chromadorea</taxon>
        <taxon>Rhabditida</taxon>
        <taxon>Rhabditina</taxon>
        <taxon>Rhabditomorpha</taxon>
        <taxon>Strongyloidea</taxon>
        <taxon>Metastrongylidae</taxon>
        <taxon>Dictyocaulus</taxon>
    </lineage>
</organism>
<dbReference type="AlphaFoldDB" id="A0A0D8X9T9"/>
<keyword evidence="4" id="KW-1185">Reference proteome</keyword>
<keyword evidence="2" id="KW-0732">Signal</keyword>
<feature type="transmembrane region" description="Helical" evidence="1">
    <location>
        <begin position="40"/>
        <end position="60"/>
    </location>
</feature>
<evidence type="ECO:0000313" key="3">
    <source>
        <dbReference type="EMBL" id="KJH41328.1"/>
    </source>
</evidence>
<accession>A0A0D8X9T9</accession>
<gene>
    <name evidence="3" type="ORF">DICVIV_12703</name>
</gene>
<proteinExistence type="predicted"/>
<keyword evidence="1" id="KW-0472">Membrane</keyword>
<keyword evidence="1" id="KW-1133">Transmembrane helix</keyword>
<keyword evidence="1" id="KW-0812">Transmembrane</keyword>
<evidence type="ECO:0000313" key="4">
    <source>
        <dbReference type="Proteomes" id="UP000053766"/>
    </source>
</evidence>
<evidence type="ECO:0000256" key="2">
    <source>
        <dbReference type="SAM" id="SignalP"/>
    </source>
</evidence>
<reference evidence="3 4" key="1">
    <citation type="submission" date="2013-11" db="EMBL/GenBank/DDBJ databases">
        <title>Draft genome of the bovine lungworm Dictyocaulus viviparus.</title>
        <authorList>
            <person name="Mitreva M."/>
        </authorList>
    </citation>
    <scope>NUCLEOTIDE SEQUENCE [LARGE SCALE GENOMIC DNA]</scope>
    <source>
        <strain evidence="3 4">HannoverDv2000</strain>
    </source>
</reference>
<reference evidence="4" key="2">
    <citation type="journal article" date="2016" name="Sci. Rep.">
        <title>Dictyocaulus viviparus genome, variome and transcriptome elucidate lungworm biology and support future intervention.</title>
        <authorList>
            <person name="McNulty S.N."/>
            <person name="Strube C."/>
            <person name="Rosa B.A."/>
            <person name="Martin J.C."/>
            <person name="Tyagi R."/>
            <person name="Choi Y.J."/>
            <person name="Wang Q."/>
            <person name="Hallsworth Pepin K."/>
            <person name="Zhang X."/>
            <person name="Ozersky P."/>
            <person name="Wilson R.K."/>
            <person name="Sternberg P.W."/>
            <person name="Gasser R.B."/>
            <person name="Mitreva M."/>
        </authorList>
    </citation>
    <scope>NUCLEOTIDE SEQUENCE [LARGE SCALE GENOMIC DNA]</scope>
    <source>
        <strain evidence="4">HannoverDv2000</strain>
    </source>
</reference>
<sequence length="100" mass="11973">MCEWFTHYFLHICIILFLCDNCESFELIHTTPTGVVFVPFWFVFICLGIVGAIIFGLLFIRHKLYDCSHKATCNYTWHTWTPRLRTTRQLQHYRFGMDSC</sequence>
<evidence type="ECO:0000256" key="1">
    <source>
        <dbReference type="SAM" id="Phobius"/>
    </source>
</evidence>
<protein>
    <submittedName>
        <fullName evidence="3">Uncharacterized protein</fullName>
    </submittedName>
</protein>
<dbReference type="EMBL" id="KN716850">
    <property type="protein sequence ID" value="KJH41328.1"/>
    <property type="molecule type" value="Genomic_DNA"/>
</dbReference>
<feature type="chain" id="PRO_5002335700" evidence="2">
    <location>
        <begin position="25"/>
        <end position="100"/>
    </location>
</feature>
<dbReference type="Proteomes" id="UP000053766">
    <property type="component" value="Unassembled WGS sequence"/>
</dbReference>